<dbReference type="Proteomes" id="UP000027284">
    <property type="component" value="Unassembled WGS sequence"/>
</dbReference>
<evidence type="ECO:0000256" key="4">
    <source>
        <dbReference type="ARBA" id="ARBA00022723"/>
    </source>
</evidence>
<evidence type="ECO:0000256" key="2">
    <source>
        <dbReference type="ARBA" id="ARBA00010279"/>
    </source>
</evidence>
<evidence type="ECO:0000256" key="3">
    <source>
        <dbReference type="ARBA" id="ARBA00022670"/>
    </source>
</evidence>
<dbReference type="STRING" id="1312852.EG19_07260"/>
<dbReference type="OrthoDB" id="9807902at2"/>
<evidence type="ECO:0000313" key="11">
    <source>
        <dbReference type="EMBL" id="HET46835.1"/>
    </source>
</evidence>
<sequence length="355" mass="39708">MMRKLFLVCLLTLGLAGLAMALPPSDEGGPARLSASVSVDHYQFGLDEPLAVQWSLTNDSDKPLYVLRWHTPLAGIEANIFAVSRNGQPVMYTGRLIKRPEPGPEDFIKLEPGETISTTVDISAAYDMTVRGEYTVRYRAERLLVKESPEGPEVQALSSQAEEARLYVEGREEGERKLELDLSAMYVGGFTNCTNSQQSTLSSALNYAVTMATNGYNYLLTYGRTSTRYRWWFDYRTDPSTTYFNTVKSHFAAIKDALANKPVTFDCSCTQNYYAYVYPSQPYKIYLCNAFWSAPMTGRDSKAGTLVHEISHFYVVASTDDWAYGATAAHNLAVKKPSKAIDNADNHEYFAEDSY</sequence>
<dbReference type="EMBL" id="DSHW01000354">
    <property type="protein sequence ID" value="HEQ88686.1"/>
    <property type="molecule type" value="Genomic_DNA"/>
</dbReference>
<keyword evidence="13" id="KW-1185">Reference proteome</keyword>
<evidence type="ECO:0000259" key="9">
    <source>
        <dbReference type="SMART" id="SM01351"/>
    </source>
</evidence>
<evidence type="ECO:0000313" key="10">
    <source>
        <dbReference type="EMBL" id="HEQ88686.1"/>
    </source>
</evidence>
<dbReference type="InterPro" id="IPR024079">
    <property type="entry name" value="MetalloPept_cat_dom_sf"/>
</dbReference>
<dbReference type="Gene3D" id="2.60.40.2970">
    <property type="match status" value="1"/>
</dbReference>
<dbReference type="InterPro" id="IPR029463">
    <property type="entry name" value="Lys_MEP"/>
</dbReference>
<comment type="cofactor">
    <cofactor evidence="1">
        <name>Zn(2+)</name>
        <dbReference type="ChEBI" id="CHEBI:29105"/>
    </cofactor>
</comment>
<evidence type="ECO:0000313" key="12">
    <source>
        <dbReference type="EMBL" id="KDA53166.1"/>
    </source>
</evidence>
<accession>A0A062XYF7</accession>
<evidence type="ECO:0000256" key="1">
    <source>
        <dbReference type="ARBA" id="ARBA00001947"/>
    </source>
</evidence>
<keyword evidence="6" id="KW-0862">Zinc</keyword>
<proteinExistence type="inferred from homology"/>
<feature type="signal peptide" evidence="8">
    <location>
        <begin position="1"/>
        <end position="21"/>
    </location>
</feature>
<gene>
    <name evidence="12" type="ORF">EG19_07260</name>
    <name evidence="10" type="ORF">ENP06_04665</name>
    <name evidence="11" type="ORF">ENQ31_01540</name>
</gene>
<dbReference type="Pfam" id="PF14521">
    <property type="entry name" value="Aspzincin_M35"/>
    <property type="match status" value="1"/>
</dbReference>
<dbReference type="EMBL" id="JMFG01000027">
    <property type="protein sequence ID" value="KDA53166.1"/>
    <property type="molecule type" value="Genomic_DNA"/>
</dbReference>
<feature type="domain" description="Lysine-specific metallo-endopeptidase" evidence="9">
    <location>
        <begin position="217"/>
        <end position="352"/>
    </location>
</feature>
<reference evidence="12 13" key="1">
    <citation type="submission" date="2014-04" db="EMBL/GenBank/DDBJ databases">
        <title>The Genome Sequence of Thermoanaerobaculum aquaticum MP-01, The First Cultivated Group 23 Acidobacterium.</title>
        <authorList>
            <person name="Stamps B.W."/>
            <person name="Losey N.A."/>
            <person name="Lawson P.A."/>
            <person name="Stevenson B.S."/>
        </authorList>
    </citation>
    <scope>NUCLEOTIDE SEQUENCE [LARGE SCALE GENOMIC DNA]</scope>
    <source>
        <strain evidence="12 13">MP-01</strain>
    </source>
</reference>
<dbReference type="GO" id="GO:0046872">
    <property type="term" value="F:metal ion binding"/>
    <property type="evidence" value="ECO:0007669"/>
    <property type="project" value="UniProtKB-KW"/>
</dbReference>
<keyword evidence="7" id="KW-0482">Metalloprotease</keyword>
<dbReference type="SMART" id="SM01351">
    <property type="entry name" value="Aspzincin_M35"/>
    <property type="match status" value="1"/>
</dbReference>
<comment type="similarity">
    <text evidence="2">Belongs to the peptidase M35 family.</text>
</comment>
<dbReference type="GO" id="GO:0004222">
    <property type="term" value="F:metalloendopeptidase activity"/>
    <property type="evidence" value="ECO:0007669"/>
    <property type="project" value="InterPro"/>
</dbReference>
<evidence type="ECO:0000256" key="7">
    <source>
        <dbReference type="ARBA" id="ARBA00023049"/>
    </source>
</evidence>
<dbReference type="PANTHER" id="PTHR37016:SF3">
    <property type="entry name" value="NEUTRAL PROTEASE 2-RELATED"/>
    <property type="match status" value="1"/>
</dbReference>
<keyword evidence="3" id="KW-0645">Protease</keyword>
<dbReference type="EMBL" id="DSMR01000108">
    <property type="protein sequence ID" value="HET46835.1"/>
    <property type="molecule type" value="Genomic_DNA"/>
</dbReference>
<protein>
    <submittedName>
        <fullName evidence="10">Peptidase M35</fullName>
    </submittedName>
</protein>
<dbReference type="PANTHER" id="PTHR37016">
    <property type="match status" value="1"/>
</dbReference>
<dbReference type="InterPro" id="IPR050414">
    <property type="entry name" value="Fungal_M35_metalloproteases"/>
</dbReference>
<dbReference type="InterPro" id="IPR034115">
    <property type="entry name" value="M35_peptidyl-Lys"/>
</dbReference>
<dbReference type="GO" id="GO:0006508">
    <property type="term" value="P:proteolysis"/>
    <property type="evidence" value="ECO:0007669"/>
    <property type="project" value="UniProtKB-KW"/>
</dbReference>
<evidence type="ECO:0000256" key="6">
    <source>
        <dbReference type="ARBA" id="ARBA00022833"/>
    </source>
</evidence>
<comment type="caution">
    <text evidence="12">The sequence shown here is derived from an EMBL/GenBank/DDBJ whole genome shotgun (WGS) entry which is preliminary data.</text>
</comment>
<organism evidence="12 13">
    <name type="scientific">Thermoanaerobaculum aquaticum</name>
    <dbReference type="NCBI Taxonomy" id="1312852"/>
    <lineage>
        <taxon>Bacteria</taxon>
        <taxon>Pseudomonadati</taxon>
        <taxon>Acidobacteriota</taxon>
        <taxon>Thermoanaerobaculia</taxon>
        <taxon>Thermoanaerobaculales</taxon>
        <taxon>Thermoanaerobaculaceae</taxon>
        <taxon>Thermoanaerobaculum</taxon>
    </lineage>
</organism>
<dbReference type="CDD" id="cd11306">
    <property type="entry name" value="M35_peptidyl-Lys"/>
    <property type="match status" value="1"/>
</dbReference>
<dbReference type="Gene3D" id="3.40.390.10">
    <property type="entry name" value="Collagenase (Catalytic Domain)"/>
    <property type="match status" value="1"/>
</dbReference>
<evidence type="ECO:0000256" key="5">
    <source>
        <dbReference type="ARBA" id="ARBA00022801"/>
    </source>
</evidence>
<reference evidence="10" key="2">
    <citation type="journal article" date="2020" name="mSystems">
        <title>Genome- and Community-Level Interaction Insights into Carbon Utilization and Element Cycling Functions of Hydrothermarchaeota in Hydrothermal Sediment.</title>
        <authorList>
            <person name="Zhou Z."/>
            <person name="Liu Y."/>
            <person name="Xu W."/>
            <person name="Pan J."/>
            <person name="Luo Z.H."/>
            <person name="Li M."/>
        </authorList>
    </citation>
    <scope>NUCLEOTIDE SEQUENCE [LARGE SCALE GENOMIC DNA]</scope>
    <source>
        <strain evidence="10">SpSt-186</strain>
        <strain evidence="11">SpSt-299</strain>
    </source>
</reference>
<keyword evidence="8" id="KW-0732">Signal</keyword>
<dbReference type="AlphaFoldDB" id="A0A062XYF7"/>
<dbReference type="RefSeq" id="WP_038050098.1">
    <property type="nucleotide sequence ID" value="NZ_JMFG01000027.1"/>
</dbReference>
<feature type="chain" id="PRO_5035656547" evidence="8">
    <location>
        <begin position="22"/>
        <end position="355"/>
    </location>
</feature>
<keyword evidence="4" id="KW-0479">Metal-binding</keyword>
<name>A0A062XYF7_9BACT</name>
<keyword evidence="5" id="KW-0378">Hydrolase</keyword>
<evidence type="ECO:0000256" key="8">
    <source>
        <dbReference type="SAM" id="SignalP"/>
    </source>
</evidence>
<dbReference type="SUPFAM" id="SSF55486">
    <property type="entry name" value="Metalloproteases ('zincins'), catalytic domain"/>
    <property type="match status" value="1"/>
</dbReference>
<evidence type="ECO:0000313" key="13">
    <source>
        <dbReference type="Proteomes" id="UP000027284"/>
    </source>
</evidence>